<evidence type="ECO:0008006" key="3">
    <source>
        <dbReference type="Google" id="ProtNLM"/>
    </source>
</evidence>
<protein>
    <recommendedName>
        <fullName evidence="3">Glycosyl transferase</fullName>
    </recommendedName>
</protein>
<organism evidence="1 2">
    <name type="scientific">Croceivirga radicis</name>
    <dbReference type="NCBI Taxonomy" id="1929488"/>
    <lineage>
        <taxon>Bacteria</taxon>
        <taxon>Pseudomonadati</taxon>
        <taxon>Bacteroidota</taxon>
        <taxon>Flavobacteriia</taxon>
        <taxon>Flavobacteriales</taxon>
        <taxon>Flavobacteriaceae</taxon>
        <taxon>Croceivirga</taxon>
    </lineage>
</organism>
<dbReference type="SUPFAM" id="SSF56059">
    <property type="entry name" value="Glutathione synthetase ATP-binding domain-like"/>
    <property type="match status" value="1"/>
</dbReference>
<evidence type="ECO:0000313" key="1">
    <source>
        <dbReference type="EMBL" id="OQD44533.1"/>
    </source>
</evidence>
<comment type="caution">
    <text evidence="1">The sequence shown here is derived from an EMBL/GenBank/DDBJ whole genome shotgun (WGS) entry which is preliminary data.</text>
</comment>
<reference evidence="1 2" key="1">
    <citation type="submission" date="2016-12" db="EMBL/GenBank/DDBJ databases">
        <authorList>
            <person name="Song W.-J."/>
            <person name="Kurnit D.M."/>
        </authorList>
    </citation>
    <scope>NUCLEOTIDE SEQUENCE [LARGE SCALE GENOMIC DNA]</scope>
    <source>
        <strain evidence="1 2">HSG9</strain>
    </source>
</reference>
<dbReference type="Proteomes" id="UP000191680">
    <property type="component" value="Unassembled WGS sequence"/>
</dbReference>
<dbReference type="InterPro" id="IPR029465">
    <property type="entry name" value="ATPgrasp_TupA"/>
</dbReference>
<accession>A0A1V6LWG3</accession>
<sequence>MKIREKIGRYYYGKGTFGFIMKPMVFVYDIWRHHIMDEKTFIQNRFKRRMGYELNLDNPQTLNEKIQWLKLYDRTDLHTICADKIEVRNYVEQKIGKEHLIPMLLVTENVEDITYETLPESPFIIKTNHDSGSYKIIKDKNEVKNWKVLRQFFAKKLKTNFYYSSKEWQYKHIPPKILVERLLQSKDGEIPKDYKVHCFGGKPKYIQLDFDRGTEHHSRNWYDENWDKANFHWAIKLKSGKETLPNKFNVPKPPTLEKILKFAEILSEPFAYARVDFYSVEGKVYFGEITFHHDSGFRPIVPKEWDYKLGEMVRLPRK</sequence>
<keyword evidence="2" id="KW-1185">Reference proteome</keyword>
<evidence type="ECO:0000313" key="2">
    <source>
        <dbReference type="Proteomes" id="UP000191680"/>
    </source>
</evidence>
<proteinExistence type="predicted"/>
<dbReference type="Pfam" id="PF14305">
    <property type="entry name" value="ATPgrasp_TupA"/>
    <property type="match status" value="1"/>
</dbReference>
<dbReference type="AlphaFoldDB" id="A0A1V6LWG3"/>
<dbReference type="EMBL" id="MTBC01000001">
    <property type="protein sequence ID" value="OQD44533.1"/>
    <property type="molecule type" value="Genomic_DNA"/>
</dbReference>
<name>A0A1V6LWG3_9FLAO</name>
<gene>
    <name evidence="1" type="ORF">BUL40_01455</name>
</gene>